<comment type="caution">
    <text evidence="1">The sequence shown here is derived from an EMBL/GenBank/DDBJ whole genome shotgun (WGS) entry which is preliminary data.</text>
</comment>
<dbReference type="Pfam" id="PF03692">
    <property type="entry name" value="CxxCxxCC"/>
    <property type="match status" value="1"/>
</dbReference>
<evidence type="ECO:0000313" key="2">
    <source>
        <dbReference type="Proteomes" id="UP000274920"/>
    </source>
</evidence>
<dbReference type="InterPro" id="IPR005358">
    <property type="entry name" value="Puta_zinc/iron-chelating_dom"/>
</dbReference>
<name>A0A3R8JSJ6_9FIRM</name>
<dbReference type="PANTHER" id="PTHR35866:SF1">
    <property type="entry name" value="YKGJ FAMILY CYSTEINE CLUSTER PROTEIN"/>
    <property type="match status" value="1"/>
</dbReference>
<reference evidence="1" key="1">
    <citation type="submission" date="2018-10" db="EMBL/GenBank/DDBJ databases">
        <title>Schaedlerella arabinophila gen. nov. sp. nov., isolated from the mouse intestinal tract and comparative analysis with the genome of the closely related altered Schaedler flora strain ASF502.</title>
        <authorList>
            <person name="Miyake S."/>
            <person name="Soh M."/>
            <person name="Seedorf H."/>
        </authorList>
    </citation>
    <scope>NUCLEOTIDE SEQUENCE [LARGE SCALE GENOMIC DNA]</scope>
    <source>
        <strain evidence="1">DSM 106076</strain>
    </source>
</reference>
<dbReference type="PANTHER" id="PTHR35866">
    <property type="entry name" value="PUTATIVE-RELATED"/>
    <property type="match status" value="1"/>
</dbReference>
<evidence type="ECO:0000313" key="1">
    <source>
        <dbReference type="EMBL" id="RRK34053.1"/>
    </source>
</evidence>
<dbReference type="AlphaFoldDB" id="A0A3R8JSJ6"/>
<dbReference type="Proteomes" id="UP000274920">
    <property type="component" value="Unassembled WGS sequence"/>
</dbReference>
<keyword evidence="2" id="KW-1185">Reference proteome</keyword>
<accession>A0A3R8JSJ6</accession>
<proteinExistence type="predicted"/>
<gene>
    <name evidence="1" type="ORF">EBB54_23930</name>
</gene>
<sequence length="223" mass="26197">MKKSLMENVTPIAWNERIHFECHHCGACCRNVKDSVPLESLDVYRIARFLQSQDKSLDSIEHLLSLYAEPVPIHECGYFIYTLKTVGSDDACIFLKDNRCTIQAAKPRACRTYPLVAEPDDSSSFQYYLSMEKSHHFTGRKFKARDWMNQYFTQEDRAYVNADISAVPEIARLLRQIPETHKHRALFFFLQYKYTDFDLDQPFQEQYERNNRELIASLEAMIS</sequence>
<dbReference type="EMBL" id="RHJS01000002">
    <property type="protein sequence ID" value="RRK34053.1"/>
    <property type="molecule type" value="Genomic_DNA"/>
</dbReference>
<organism evidence="1 2">
    <name type="scientific">Schaedlerella arabinosiphila</name>
    <dbReference type="NCBI Taxonomy" id="2044587"/>
    <lineage>
        <taxon>Bacteria</taxon>
        <taxon>Bacillati</taxon>
        <taxon>Bacillota</taxon>
        <taxon>Clostridia</taxon>
        <taxon>Lachnospirales</taxon>
        <taxon>Lachnospiraceae</taxon>
        <taxon>Schaedlerella</taxon>
    </lineage>
</organism>
<dbReference type="RefSeq" id="WP_125129224.1">
    <property type="nucleotide sequence ID" value="NZ_RHJS01000002.1"/>
</dbReference>
<protein>
    <submittedName>
        <fullName evidence="1">YkgJ family cysteine cluster protein</fullName>
    </submittedName>
</protein>